<name>A0ABD3HEE1_9MARC</name>
<keyword evidence="5" id="KW-0479">Metal-binding</keyword>
<dbReference type="Pfam" id="PF13359">
    <property type="entry name" value="DDE_Tnp_4"/>
    <property type="match status" value="1"/>
</dbReference>
<dbReference type="InterPro" id="IPR027806">
    <property type="entry name" value="HARBI1_dom"/>
</dbReference>
<gene>
    <name evidence="9" type="ORF">R1sor_015560</name>
</gene>
<dbReference type="GO" id="GO:0005634">
    <property type="term" value="C:nucleus"/>
    <property type="evidence" value="ECO:0007669"/>
    <property type="project" value="UniProtKB-SubCell"/>
</dbReference>
<comment type="subcellular location">
    <subcellularLocation>
        <location evidence="2">Nucleus</location>
    </subcellularLocation>
</comment>
<keyword evidence="10" id="KW-1185">Reference proteome</keyword>
<evidence type="ECO:0000256" key="6">
    <source>
        <dbReference type="ARBA" id="ARBA00022801"/>
    </source>
</evidence>
<comment type="caution">
    <text evidence="9">The sequence shown here is derived from an EMBL/GenBank/DDBJ whole genome shotgun (WGS) entry which is preliminary data.</text>
</comment>
<dbReference type="PANTHER" id="PTHR22930">
    <property type="match status" value="1"/>
</dbReference>
<dbReference type="GO" id="GO:0004518">
    <property type="term" value="F:nuclease activity"/>
    <property type="evidence" value="ECO:0007669"/>
    <property type="project" value="UniProtKB-KW"/>
</dbReference>
<evidence type="ECO:0000313" key="9">
    <source>
        <dbReference type="EMBL" id="KAL3689251.1"/>
    </source>
</evidence>
<proteinExistence type="inferred from homology"/>
<keyword evidence="4" id="KW-0540">Nuclease</keyword>
<comment type="similarity">
    <text evidence="3">Belongs to the HARBI1 family.</text>
</comment>
<dbReference type="GO" id="GO:0016787">
    <property type="term" value="F:hydrolase activity"/>
    <property type="evidence" value="ECO:0007669"/>
    <property type="project" value="UniProtKB-KW"/>
</dbReference>
<dbReference type="EMBL" id="JBJQOH010000004">
    <property type="protein sequence ID" value="KAL3689251.1"/>
    <property type="molecule type" value="Genomic_DNA"/>
</dbReference>
<sequence length="336" mass="37223">MRNNDYDSFHARSGRLFDSVCTFDEPVAECWKQAVVLAQAIPAAGTEIVDHGWWVKERSLLWFDYFLMQGYEEDRWLKCLLMPKEAFLSICADLHPAVRRQDICFRRVVPVEVKVGAVLYKLVTGVNLFHCGELFGIGESSVHEFMEEVITAIISVLGPKHLVWPSIAGLEAVAEGFRKKCGLIQCQGAIDGSHIRIRAPIGKEVAVDYYNHKGFHSILLQGICDSDSVFLDVAVGFPGSMHDKRMLRLSKFYDLVQSGKVLQEPTVQLPNGVLLRPYILGDAGYRLASADPTPADFLMDTSATTADSVPGVTQLRAGDCGQEVRQALAEYLALAT</sequence>
<evidence type="ECO:0000256" key="5">
    <source>
        <dbReference type="ARBA" id="ARBA00022723"/>
    </source>
</evidence>
<evidence type="ECO:0000256" key="3">
    <source>
        <dbReference type="ARBA" id="ARBA00006958"/>
    </source>
</evidence>
<protein>
    <recommendedName>
        <fullName evidence="8">DDE Tnp4 domain-containing protein</fullName>
    </recommendedName>
</protein>
<evidence type="ECO:0000256" key="2">
    <source>
        <dbReference type="ARBA" id="ARBA00004123"/>
    </source>
</evidence>
<keyword evidence="7" id="KW-0539">Nucleus</keyword>
<dbReference type="Proteomes" id="UP001633002">
    <property type="component" value="Unassembled WGS sequence"/>
</dbReference>
<organism evidence="9 10">
    <name type="scientific">Riccia sorocarpa</name>
    <dbReference type="NCBI Taxonomy" id="122646"/>
    <lineage>
        <taxon>Eukaryota</taxon>
        <taxon>Viridiplantae</taxon>
        <taxon>Streptophyta</taxon>
        <taxon>Embryophyta</taxon>
        <taxon>Marchantiophyta</taxon>
        <taxon>Marchantiopsida</taxon>
        <taxon>Marchantiidae</taxon>
        <taxon>Marchantiales</taxon>
        <taxon>Ricciaceae</taxon>
        <taxon>Riccia</taxon>
    </lineage>
</organism>
<feature type="domain" description="DDE Tnp4" evidence="8">
    <location>
        <begin position="190"/>
        <end position="289"/>
    </location>
</feature>
<dbReference type="PANTHER" id="PTHR22930:SF85">
    <property type="entry name" value="GH03217P-RELATED"/>
    <property type="match status" value="1"/>
</dbReference>
<evidence type="ECO:0000259" key="8">
    <source>
        <dbReference type="Pfam" id="PF13359"/>
    </source>
</evidence>
<keyword evidence="6" id="KW-0378">Hydrolase</keyword>
<evidence type="ECO:0000256" key="1">
    <source>
        <dbReference type="ARBA" id="ARBA00001968"/>
    </source>
</evidence>
<evidence type="ECO:0000256" key="7">
    <source>
        <dbReference type="ARBA" id="ARBA00023242"/>
    </source>
</evidence>
<dbReference type="GO" id="GO:0046872">
    <property type="term" value="F:metal ion binding"/>
    <property type="evidence" value="ECO:0007669"/>
    <property type="project" value="UniProtKB-KW"/>
</dbReference>
<dbReference type="AlphaFoldDB" id="A0ABD3HEE1"/>
<evidence type="ECO:0000313" key="10">
    <source>
        <dbReference type="Proteomes" id="UP001633002"/>
    </source>
</evidence>
<dbReference type="InterPro" id="IPR045249">
    <property type="entry name" value="HARBI1-like"/>
</dbReference>
<evidence type="ECO:0000256" key="4">
    <source>
        <dbReference type="ARBA" id="ARBA00022722"/>
    </source>
</evidence>
<comment type="cofactor">
    <cofactor evidence="1">
        <name>a divalent metal cation</name>
        <dbReference type="ChEBI" id="CHEBI:60240"/>
    </cofactor>
</comment>
<accession>A0ABD3HEE1</accession>
<reference evidence="9 10" key="1">
    <citation type="submission" date="2024-09" db="EMBL/GenBank/DDBJ databases">
        <title>Chromosome-scale assembly of Riccia sorocarpa.</title>
        <authorList>
            <person name="Paukszto L."/>
        </authorList>
    </citation>
    <scope>NUCLEOTIDE SEQUENCE [LARGE SCALE GENOMIC DNA]</scope>
    <source>
        <strain evidence="9">LP-2024</strain>
        <tissue evidence="9">Aerial parts of the thallus</tissue>
    </source>
</reference>